<dbReference type="Proteomes" id="UP000621307">
    <property type="component" value="Unassembled WGS sequence"/>
</dbReference>
<name>A0ABR8BJD2_9NOSO</name>
<gene>
    <name evidence="1" type="ORF">H6G14_22240</name>
</gene>
<accession>A0ABR8BJD2</accession>
<reference evidence="1 2" key="1">
    <citation type="journal article" date="2020" name="ISME J.">
        <title>Comparative genomics reveals insights into cyanobacterial evolution and habitat adaptation.</title>
        <authorList>
            <person name="Chen M.Y."/>
            <person name="Teng W.K."/>
            <person name="Zhao L."/>
            <person name="Hu C.X."/>
            <person name="Zhou Y.K."/>
            <person name="Han B.P."/>
            <person name="Song L.R."/>
            <person name="Shu W.S."/>
        </authorList>
    </citation>
    <scope>NUCLEOTIDE SEQUENCE [LARGE SCALE GENOMIC DNA]</scope>
    <source>
        <strain evidence="1 2">FACHB-3921</strain>
    </source>
</reference>
<comment type="caution">
    <text evidence="1">The sequence shown here is derived from an EMBL/GenBank/DDBJ whole genome shotgun (WGS) entry which is preliminary data.</text>
</comment>
<evidence type="ECO:0000313" key="1">
    <source>
        <dbReference type="EMBL" id="MBD2253998.1"/>
    </source>
</evidence>
<sequence length="100" mass="11068">MDSSTLKTSVSDSQTLADLQVLIQEELLALLKSSRLTEIFKNCQISGEDAVKIQFILDSNKITAKTANLMDTANFVTQNNGDCCICWSEEKQDFVRCPCG</sequence>
<protein>
    <submittedName>
        <fullName evidence="1">Uncharacterized protein</fullName>
    </submittedName>
</protein>
<proteinExistence type="predicted"/>
<dbReference type="RefSeq" id="WP_190569776.1">
    <property type="nucleotide sequence ID" value="NZ_JACJQL010000042.1"/>
</dbReference>
<dbReference type="EMBL" id="JACJQL010000042">
    <property type="protein sequence ID" value="MBD2253998.1"/>
    <property type="molecule type" value="Genomic_DNA"/>
</dbReference>
<evidence type="ECO:0000313" key="2">
    <source>
        <dbReference type="Proteomes" id="UP000621307"/>
    </source>
</evidence>
<organism evidence="1 2">
    <name type="scientific">Nostoc parmelioides FACHB-3921</name>
    <dbReference type="NCBI Taxonomy" id="2692909"/>
    <lineage>
        <taxon>Bacteria</taxon>
        <taxon>Bacillati</taxon>
        <taxon>Cyanobacteriota</taxon>
        <taxon>Cyanophyceae</taxon>
        <taxon>Nostocales</taxon>
        <taxon>Nostocaceae</taxon>
        <taxon>Nostoc</taxon>
    </lineage>
</organism>
<keyword evidence="2" id="KW-1185">Reference proteome</keyword>